<dbReference type="Proteomes" id="UP001596266">
    <property type="component" value="Unassembled WGS sequence"/>
</dbReference>
<gene>
    <name evidence="1" type="ORF">ACFP57_09625</name>
</gene>
<dbReference type="SUPFAM" id="SSF56059">
    <property type="entry name" value="Glutathione synthetase ATP-binding domain-like"/>
    <property type="match status" value="1"/>
</dbReference>
<name>A0ABW1X249_9ACTN</name>
<protein>
    <submittedName>
        <fullName evidence="1">ATP-grasp fold amidoligase family protein</fullName>
    </submittedName>
</protein>
<evidence type="ECO:0000313" key="1">
    <source>
        <dbReference type="EMBL" id="MFC6397236.1"/>
    </source>
</evidence>
<dbReference type="RefSeq" id="WP_343886481.1">
    <property type="nucleotide sequence ID" value="NZ_BAAAKI010000016.1"/>
</dbReference>
<dbReference type="Gene3D" id="3.30.470.20">
    <property type="entry name" value="ATP-grasp fold, B domain"/>
    <property type="match status" value="1"/>
</dbReference>
<organism evidence="1 2">
    <name type="scientific">Luteococcus sanguinis</name>
    <dbReference type="NCBI Taxonomy" id="174038"/>
    <lineage>
        <taxon>Bacteria</taxon>
        <taxon>Bacillati</taxon>
        <taxon>Actinomycetota</taxon>
        <taxon>Actinomycetes</taxon>
        <taxon>Propionibacteriales</taxon>
        <taxon>Propionibacteriaceae</taxon>
        <taxon>Luteococcus</taxon>
    </lineage>
</organism>
<dbReference type="EMBL" id="JBHSUA010000019">
    <property type="protein sequence ID" value="MFC6397236.1"/>
    <property type="molecule type" value="Genomic_DNA"/>
</dbReference>
<dbReference type="Pfam" id="PF14305">
    <property type="entry name" value="ATPgrasp_TupA"/>
    <property type="match status" value="1"/>
</dbReference>
<dbReference type="InterPro" id="IPR029465">
    <property type="entry name" value="ATPgrasp_TupA"/>
</dbReference>
<sequence length="300" mass="34532">MDLSTSLTRPLRDGLRPLHRRIAGSLPLYWRRQYLFTAAMGRPGNFTHPKTFSEKVNWRIINDRRPELVATCDKLAMKEMARAKVSDVARLRIPETWWVGTDVEQIPDELLAREAILKPNDGSGDVVFLPASREELREKTVGWLTGEQHERLGEWGYSAAQHVMLLEEKIPFDADLPDYKFCVFDGRVKLLEIHTDRFTDHRCTYFDERFTRLDVASTYLPSKPQIERPELLDEMYALAAELGAGWDFVRVDFYVADGQVWFGEFSPYPGGGVSRFVPGSFDRWLGDQWRLPSPPGVQPV</sequence>
<proteinExistence type="predicted"/>
<evidence type="ECO:0000313" key="2">
    <source>
        <dbReference type="Proteomes" id="UP001596266"/>
    </source>
</evidence>
<comment type="caution">
    <text evidence="1">The sequence shown here is derived from an EMBL/GenBank/DDBJ whole genome shotgun (WGS) entry which is preliminary data.</text>
</comment>
<accession>A0ABW1X249</accession>
<reference evidence="2" key="1">
    <citation type="journal article" date="2019" name="Int. J. Syst. Evol. Microbiol.">
        <title>The Global Catalogue of Microorganisms (GCM) 10K type strain sequencing project: providing services to taxonomists for standard genome sequencing and annotation.</title>
        <authorList>
            <consortium name="The Broad Institute Genomics Platform"/>
            <consortium name="The Broad Institute Genome Sequencing Center for Infectious Disease"/>
            <person name="Wu L."/>
            <person name="Ma J."/>
        </authorList>
    </citation>
    <scope>NUCLEOTIDE SEQUENCE [LARGE SCALE GENOMIC DNA]</scope>
    <source>
        <strain evidence="2">CGMCC 1.15277</strain>
    </source>
</reference>
<keyword evidence="2" id="KW-1185">Reference proteome</keyword>